<dbReference type="RefSeq" id="WP_014668961.1">
    <property type="nucleotide sequence ID" value="NZ_KQ948376.1"/>
</dbReference>
<dbReference type="SUPFAM" id="SSF46894">
    <property type="entry name" value="C-terminal effector domain of the bipartite response regulators"/>
    <property type="match status" value="1"/>
</dbReference>
<dbReference type="InterPro" id="IPR002831">
    <property type="entry name" value="Tscrpt_reg_TrmB_N"/>
</dbReference>
<dbReference type="PANTHER" id="PTHR34293:SF1">
    <property type="entry name" value="HTH-TYPE TRANSCRIPTIONAL REGULATOR TRMBL2"/>
    <property type="match status" value="1"/>
</dbReference>
<dbReference type="SMART" id="SM00421">
    <property type="entry name" value="HTH_LUXR"/>
    <property type="match status" value="1"/>
</dbReference>
<reference evidence="2 3" key="1">
    <citation type="submission" date="2015-10" db="EMBL/GenBank/DDBJ databases">
        <title>Draft genome sequence of Streptomyces corchorusii DSM 40340, type strain for the species Streptomyces corchorusii.</title>
        <authorList>
            <person name="Ruckert C."/>
            <person name="Winkler A."/>
            <person name="Kalinowski J."/>
            <person name="Kampfer P."/>
            <person name="Glaeser S."/>
        </authorList>
    </citation>
    <scope>NUCLEOTIDE SEQUENCE [LARGE SCALE GENOMIC DNA]</scope>
    <source>
        <strain evidence="2 3">DSM 40340</strain>
    </source>
</reference>
<dbReference type="GO" id="GO:0003677">
    <property type="term" value="F:DNA binding"/>
    <property type="evidence" value="ECO:0007669"/>
    <property type="project" value="InterPro"/>
</dbReference>
<dbReference type="Pfam" id="PF01978">
    <property type="entry name" value="TrmB"/>
    <property type="match status" value="1"/>
</dbReference>
<protein>
    <submittedName>
        <fullName evidence="2">Transcriptional regulator</fullName>
    </submittedName>
</protein>
<dbReference type="InterPro" id="IPR000792">
    <property type="entry name" value="Tscrpt_reg_LuxR_C"/>
</dbReference>
<dbReference type="GO" id="GO:0006355">
    <property type="term" value="P:regulation of DNA-templated transcription"/>
    <property type="evidence" value="ECO:0007669"/>
    <property type="project" value="InterPro"/>
</dbReference>
<dbReference type="PANTHER" id="PTHR34293">
    <property type="entry name" value="HTH-TYPE TRANSCRIPTIONAL REGULATOR TRMBL2"/>
    <property type="match status" value="1"/>
</dbReference>
<dbReference type="InterPro" id="IPR036388">
    <property type="entry name" value="WH-like_DNA-bd_sf"/>
</dbReference>
<dbReference type="InterPro" id="IPR036390">
    <property type="entry name" value="WH_DNA-bd_sf"/>
</dbReference>
<keyword evidence="3" id="KW-1185">Reference proteome</keyword>
<feature type="domain" description="HTH luxR-type" evidence="1">
    <location>
        <begin position="264"/>
        <end position="321"/>
    </location>
</feature>
<dbReference type="InterPro" id="IPR016032">
    <property type="entry name" value="Sig_transdc_resp-reg_C-effctor"/>
</dbReference>
<dbReference type="AlphaFoldDB" id="A0A101PQX5"/>
<evidence type="ECO:0000313" key="3">
    <source>
        <dbReference type="Proteomes" id="UP000053398"/>
    </source>
</evidence>
<dbReference type="Gene3D" id="1.10.10.10">
    <property type="entry name" value="Winged helix-like DNA-binding domain superfamily/Winged helix DNA-binding domain"/>
    <property type="match status" value="2"/>
</dbReference>
<evidence type="ECO:0000313" key="2">
    <source>
        <dbReference type="EMBL" id="KUN16036.1"/>
    </source>
</evidence>
<comment type="caution">
    <text evidence="2">The sequence shown here is derived from an EMBL/GenBank/DDBJ whole genome shotgun (WGS) entry which is preliminary data.</text>
</comment>
<accession>A0A101PQX5</accession>
<proteinExistence type="predicted"/>
<evidence type="ECO:0000259" key="1">
    <source>
        <dbReference type="SMART" id="SM00421"/>
    </source>
</evidence>
<sequence length="327" mass="36335">MLSVLGIAEPDEEVYRCFVDHGQATVEEVCASLGVPEQHVVRCVARLRDLGLLYVTGLSRYQATDPQTAMLPLLARRQWETEMALASARAEIDRIAERYREGRLRSDPRNLVEVLSDRGLILERVAELSNSATSHMWALDRPPYVGRPDGRLHSNEDEFGLTKGWLERGIDVRSIYCPQSMERPGRFAMLLRLAELGERARMLPSLPFKLHIVDRRVALVPLSGPVYDDLVVIHPSAMLDALMELYEAYWNRAEPITGPAPAGDDGLDEDDVLLLRMLKAGLKDQAIARQLGCSTRTATRRVAAVLARLGADTRFQAGATAAARGLI</sequence>
<dbReference type="InterPro" id="IPR051797">
    <property type="entry name" value="TrmB-like"/>
</dbReference>
<dbReference type="Proteomes" id="UP000053398">
    <property type="component" value="Unassembled WGS sequence"/>
</dbReference>
<dbReference type="SUPFAM" id="SSF46785">
    <property type="entry name" value="Winged helix' DNA-binding domain"/>
    <property type="match status" value="1"/>
</dbReference>
<organism evidence="2 3">
    <name type="scientific">Streptomyces corchorusii</name>
    <name type="common">Streptomyces chibaensis</name>
    <dbReference type="NCBI Taxonomy" id="1903"/>
    <lineage>
        <taxon>Bacteria</taxon>
        <taxon>Bacillati</taxon>
        <taxon>Actinomycetota</taxon>
        <taxon>Actinomycetes</taxon>
        <taxon>Kitasatosporales</taxon>
        <taxon>Streptomycetaceae</taxon>
        <taxon>Streptomyces</taxon>
    </lineage>
</organism>
<dbReference type="EMBL" id="LMWP01000064">
    <property type="protein sequence ID" value="KUN16036.1"/>
    <property type="molecule type" value="Genomic_DNA"/>
</dbReference>
<gene>
    <name evidence="2" type="ORF">AQJ11_41335</name>
</gene>
<name>A0A101PQX5_STRCK</name>